<name>A0A918JVF2_9FLAO</name>
<dbReference type="InterPro" id="IPR012944">
    <property type="entry name" value="SusD_RagB_dom"/>
</dbReference>
<evidence type="ECO:0000256" key="4">
    <source>
        <dbReference type="ARBA" id="ARBA00023136"/>
    </source>
</evidence>
<reference evidence="8 9" key="1">
    <citation type="journal article" date="2014" name="Int. J. Syst. Evol. Microbiol.">
        <title>Complete genome sequence of Corynebacterium casei LMG S-19264T (=DSM 44701T), isolated from a smear-ripened cheese.</title>
        <authorList>
            <consortium name="US DOE Joint Genome Institute (JGI-PGF)"/>
            <person name="Walter F."/>
            <person name="Albersmeier A."/>
            <person name="Kalinowski J."/>
            <person name="Ruckert C."/>
        </authorList>
    </citation>
    <scope>NUCLEOTIDE SEQUENCE [LARGE SCALE GENOMIC DNA]</scope>
    <source>
        <strain evidence="8 9">KCTC 12285</strain>
    </source>
</reference>
<keyword evidence="4" id="KW-0472">Membrane</keyword>
<dbReference type="GO" id="GO:0009279">
    <property type="term" value="C:cell outer membrane"/>
    <property type="evidence" value="ECO:0007669"/>
    <property type="project" value="UniProtKB-SubCell"/>
</dbReference>
<comment type="caution">
    <text evidence="8">The sequence shown here is derived from an EMBL/GenBank/DDBJ whole genome shotgun (WGS) entry which is preliminary data.</text>
</comment>
<dbReference type="Proteomes" id="UP000601108">
    <property type="component" value="Unassembled WGS sequence"/>
</dbReference>
<evidence type="ECO:0000256" key="2">
    <source>
        <dbReference type="ARBA" id="ARBA00006275"/>
    </source>
</evidence>
<dbReference type="AlphaFoldDB" id="A0A918JVF2"/>
<sequence length="503" mass="56694">MKNYKLKSYILLLVVVILSASCEKYLDESPDDRLVLNTVEKAAKVVADGYVDASYVFTDIYTDLVGPLGAPDANGVVQDSGGNSINLQDNQTYTWGDVTAIFQETPTFYWDNAYEAIAHTNEVLAIIDNLEGDQKRKNAVKGEALLSRAYHHFMLVNLFGLHYDANASSNLGVPYILEPETEFLPNYKRNTVAEVYDLVEKDLLEGLALINDDFFTGTKKYHFTKKAAQAFASRFYLWKGDYVNCIAYSNLFLDGTPEIFLKDFTSLAGSGYNSAAERYSDPSHPSNVLVIQQFSSYTRRNRGYGLNAIQVNEMYRNLFNVADNRTEIGGWRAGTEANFHAKLREYFFRENLSSNSGQPYYIAQVLKGEEVLLNRAEAYLFSNRQSDALADINILANKRYNGTTYNSVTDIATYYNPVTTSGISKNLSGDDKAILELILDERKKEFWDHGLRWFDIKRHSISITHTLPVTQGGETFTLAKDDLRKAIQIPNDALSFGLTPNPR</sequence>
<evidence type="ECO:0000259" key="6">
    <source>
        <dbReference type="Pfam" id="PF07980"/>
    </source>
</evidence>
<feature type="domain" description="SusD-like N-terminal" evidence="7">
    <location>
        <begin position="24"/>
        <end position="237"/>
    </location>
</feature>
<evidence type="ECO:0000313" key="8">
    <source>
        <dbReference type="EMBL" id="GGX14720.1"/>
    </source>
</evidence>
<dbReference type="Pfam" id="PF07980">
    <property type="entry name" value="SusD_RagB"/>
    <property type="match status" value="1"/>
</dbReference>
<dbReference type="RefSeq" id="WP_027411766.1">
    <property type="nucleotide sequence ID" value="NZ_BMWS01000008.1"/>
</dbReference>
<evidence type="ECO:0000259" key="7">
    <source>
        <dbReference type="Pfam" id="PF14322"/>
    </source>
</evidence>
<dbReference type="SUPFAM" id="SSF48452">
    <property type="entry name" value="TPR-like"/>
    <property type="match status" value="1"/>
</dbReference>
<evidence type="ECO:0000313" key="9">
    <source>
        <dbReference type="Proteomes" id="UP000601108"/>
    </source>
</evidence>
<organism evidence="8 9">
    <name type="scientific">Aquimarina muelleri</name>
    <dbReference type="NCBI Taxonomy" id="279356"/>
    <lineage>
        <taxon>Bacteria</taxon>
        <taxon>Pseudomonadati</taxon>
        <taxon>Bacteroidota</taxon>
        <taxon>Flavobacteriia</taxon>
        <taxon>Flavobacteriales</taxon>
        <taxon>Flavobacteriaceae</taxon>
        <taxon>Aquimarina</taxon>
    </lineage>
</organism>
<protein>
    <recommendedName>
        <fullName evidence="10">RagB/SusD family nutrient uptake outer membrane protein</fullName>
    </recommendedName>
</protein>
<proteinExistence type="inferred from homology"/>
<evidence type="ECO:0008006" key="10">
    <source>
        <dbReference type="Google" id="ProtNLM"/>
    </source>
</evidence>
<accession>A0A918JVF2</accession>
<dbReference type="PROSITE" id="PS51257">
    <property type="entry name" value="PROKAR_LIPOPROTEIN"/>
    <property type="match status" value="1"/>
</dbReference>
<dbReference type="InterPro" id="IPR011990">
    <property type="entry name" value="TPR-like_helical_dom_sf"/>
</dbReference>
<evidence type="ECO:0000256" key="3">
    <source>
        <dbReference type="ARBA" id="ARBA00022729"/>
    </source>
</evidence>
<keyword evidence="9" id="KW-1185">Reference proteome</keyword>
<gene>
    <name evidence="8" type="ORF">GCM10007384_15410</name>
</gene>
<feature type="domain" description="RagB/SusD" evidence="6">
    <location>
        <begin position="370"/>
        <end position="493"/>
    </location>
</feature>
<evidence type="ECO:0000256" key="5">
    <source>
        <dbReference type="ARBA" id="ARBA00023237"/>
    </source>
</evidence>
<keyword evidence="5" id="KW-0998">Cell outer membrane</keyword>
<dbReference type="InterPro" id="IPR033985">
    <property type="entry name" value="SusD-like_N"/>
</dbReference>
<comment type="similarity">
    <text evidence="2">Belongs to the SusD family.</text>
</comment>
<keyword evidence="3" id="KW-0732">Signal</keyword>
<comment type="subcellular location">
    <subcellularLocation>
        <location evidence="1">Cell outer membrane</location>
    </subcellularLocation>
</comment>
<dbReference type="Pfam" id="PF14322">
    <property type="entry name" value="SusD-like_3"/>
    <property type="match status" value="1"/>
</dbReference>
<evidence type="ECO:0000256" key="1">
    <source>
        <dbReference type="ARBA" id="ARBA00004442"/>
    </source>
</evidence>
<dbReference type="Gene3D" id="1.25.40.390">
    <property type="match status" value="1"/>
</dbReference>
<dbReference type="EMBL" id="BMWS01000008">
    <property type="protein sequence ID" value="GGX14720.1"/>
    <property type="molecule type" value="Genomic_DNA"/>
</dbReference>